<dbReference type="PROSITE" id="PS50830">
    <property type="entry name" value="TNASE_3"/>
    <property type="match status" value="1"/>
</dbReference>
<evidence type="ECO:0000313" key="3">
    <source>
        <dbReference type="EMBL" id="MCX2802266.1"/>
    </source>
</evidence>
<feature type="signal peptide" evidence="1">
    <location>
        <begin position="1"/>
        <end position="16"/>
    </location>
</feature>
<organism evidence="3 4">
    <name type="scientific">Microbulbifer thermotolerans</name>
    <dbReference type="NCBI Taxonomy" id="252514"/>
    <lineage>
        <taxon>Bacteria</taxon>
        <taxon>Pseudomonadati</taxon>
        <taxon>Pseudomonadota</taxon>
        <taxon>Gammaproteobacteria</taxon>
        <taxon>Cellvibrionales</taxon>
        <taxon>Microbulbiferaceae</taxon>
        <taxon>Microbulbifer</taxon>
    </lineage>
</organism>
<dbReference type="SMART" id="SM00318">
    <property type="entry name" value="SNc"/>
    <property type="match status" value="1"/>
</dbReference>
<dbReference type="SUPFAM" id="SSF50199">
    <property type="entry name" value="Staphylococcal nuclease"/>
    <property type="match status" value="1"/>
</dbReference>
<evidence type="ECO:0000256" key="1">
    <source>
        <dbReference type="SAM" id="SignalP"/>
    </source>
</evidence>
<dbReference type="AlphaFoldDB" id="A0AB35HZP9"/>
<dbReference type="Gene3D" id="2.40.50.90">
    <property type="match status" value="1"/>
</dbReference>
<name>A0AB35HZP9_MICTH</name>
<sequence>MFRALLLCALALPAAAQQVEVVAVYDGDTFTANVPGWPDIVGHRIGVRVKGVDTPELRGQCPEEKRLARRARQYTVALLRSAEVVELREVERDKYFRLLAEVWADGQRLDLMLIQAGLGREYHGGKRRGWCS</sequence>
<dbReference type="Proteomes" id="UP001209730">
    <property type="component" value="Unassembled WGS sequence"/>
</dbReference>
<feature type="chain" id="PRO_5044256143" evidence="1">
    <location>
        <begin position="17"/>
        <end position="132"/>
    </location>
</feature>
<gene>
    <name evidence="3" type="ORF">OQJ68_10760</name>
</gene>
<feature type="domain" description="TNase-like" evidence="2">
    <location>
        <begin position="15"/>
        <end position="132"/>
    </location>
</feature>
<dbReference type="Pfam" id="PF00565">
    <property type="entry name" value="SNase"/>
    <property type="match status" value="1"/>
</dbReference>
<dbReference type="RefSeq" id="WP_266066247.1">
    <property type="nucleotide sequence ID" value="NZ_JAPHQB010000015.1"/>
</dbReference>
<dbReference type="InterPro" id="IPR016071">
    <property type="entry name" value="Staphylococal_nuclease_OB-fold"/>
</dbReference>
<comment type="caution">
    <text evidence="3">The sequence shown here is derived from an EMBL/GenBank/DDBJ whole genome shotgun (WGS) entry which is preliminary data.</text>
</comment>
<keyword evidence="1" id="KW-0732">Signal</keyword>
<dbReference type="InterPro" id="IPR035437">
    <property type="entry name" value="SNase_OB-fold_sf"/>
</dbReference>
<proteinExistence type="predicted"/>
<protein>
    <submittedName>
        <fullName evidence="3">Thermonuclease family protein</fullName>
    </submittedName>
</protein>
<evidence type="ECO:0000313" key="4">
    <source>
        <dbReference type="Proteomes" id="UP001209730"/>
    </source>
</evidence>
<evidence type="ECO:0000259" key="2">
    <source>
        <dbReference type="PROSITE" id="PS50830"/>
    </source>
</evidence>
<accession>A0AB35HZP9</accession>
<reference evidence="3" key="1">
    <citation type="submission" date="2022-11" db="EMBL/GenBank/DDBJ databases">
        <title>Chitin-degrading and fungicidal potential of chitinolytic bacterial strains from marine environment of the Pacific Ocean regions.</title>
        <authorList>
            <person name="Pentekhina I."/>
            <person name="Nedashkovskaya O."/>
            <person name="Seitkalieva A."/>
            <person name="Podvolotskaya A."/>
            <person name="Tekutyeva L."/>
            <person name="Balabanova L."/>
        </authorList>
    </citation>
    <scope>NUCLEOTIDE SEQUENCE</scope>
    <source>
        <strain evidence="3">KMM 6838</strain>
    </source>
</reference>
<dbReference type="EMBL" id="JAPHQB010000015">
    <property type="protein sequence ID" value="MCX2802266.1"/>
    <property type="molecule type" value="Genomic_DNA"/>
</dbReference>